<keyword evidence="4 6" id="KW-0443">Lipid metabolism</keyword>
<evidence type="ECO:0000256" key="1">
    <source>
        <dbReference type="ARBA" id="ARBA00012368"/>
    </source>
</evidence>
<dbReference type="EC" id="3.1.4.11" evidence="1 6"/>
<dbReference type="InterPro" id="IPR011992">
    <property type="entry name" value="EF-hand-dom_pair"/>
</dbReference>
<feature type="domain" description="PI-PLC Y-box" evidence="8">
    <location>
        <begin position="673"/>
        <end position="792"/>
    </location>
</feature>
<dbReference type="SUPFAM" id="SSF50729">
    <property type="entry name" value="PH domain-like"/>
    <property type="match status" value="1"/>
</dbReference>
<feature type="compositionally biased region" description="Polar residues" evidence="7">
    <location>
        <begin position="610"/>
        <end position="635"/>
    </location>
</feature>
<protein>
    <recommendedName>
        <fullName evidence="1 6">Phosphoinositide phospholipase C</fullName>
        <ecNumber evidence="1 6">3.1.4.11</ecNumber>
    </recommendedName>
</protein>
<feature type="non-terminal residue" evidence="10">
    <location>
        <position position="970"/>
    </location>
</feature>
<dbReference type="PRINTS" id="PR00390">
    <property type="entry name" value="PHPHLIPASEC"/>
</dbReference>
<feature type="compositionally biased region" description="Low complexity" evidence="7">
    <location>
        <begin position="50"/>
        <end position="59"/>
    </location>
</feature>
<evidence type="ECO:0000256" key="2">
    <source>
        <dbReference type="ARBA" id="ARBA00022801"/>
    </source>
</evidence>
<dbReference type="SUPFAM" id="SSF51695">
    <property type="entry name" value="PLC-like phosphodiesterases"/>
    <property type="match status" value="1"/>
</dbReference>
<dbReference type="GeneID" id="54357956"/>
<organism evidence="10">
    <name type="scientific">Dissoconium aciculare CBS 342.82</name>
    <dbReference type="NCBI Taxonomy" id="1314786"/>
    <lineage>
        <taxon>Eukaryota</taxon>
        <taxon>Fungi</taxon>
        <taxon>Dikarya</taxon>
        <taxon>Ascomycota</taxon>
        <taxon>Pezizomycotina</taxon>
        <taxon>Dothideomycetes</taxon>
        <taxon>Dothideomycetidae</taxon>
        <taxon>Mycosphaerellales</taxon>
        <taxon>Dissoconiaceae</taxon>
        <taxon>Dissoconium</taxon>
    </lineage>
</organism>
<dbReference type="OrthoDB" id="269822at2759"/>
<accession>A0A6J3M2M7</accession>
<gene>
    <name evidence="10" type="ORF">K489DRAFT_289626</name>
</gene>
<dbReference type="InterPro" id="IPR000909">
    <property type="entry name" value="PLipase_C_PInositol-sp_X_dom"/>
</dbReference>
<keyword evidence="9" id="KW-1185">Reference proteome</keyword>
<dbReference type="RefSeq" id="XP_033458208.1">
    <property type="nucleotide sequence ID" value="XM_033600156.1"/>
</dbReference>
<feature type="region of interest" description="Disordered" evidence="7">
    <location>
        <begin position="851"/>
        <end position="871"/>
    </location>
</feature>
<dbReference type="Pfam" id="PF00387">
    <property type="entry name" value="PI-PLC-Y"/>
    <property type="match status" value="1"/>
</dbReference>
<dbReference type="InterPro" id="IPR017946">
    <property type="entry name" value="PLC-like_Pdiesterase_TIM-brl"/>
</dbReference>
<dbReference type="GO" id="GO:0048015">
    <property type="term" value="P:phosphatidylinositol-mediated signaling"/>
    <property type="evidence" value="ECO:0007669"/>
    <property type="project" value="TreeGrafter"/>
</dbReference>
<dbReference type="AlphaFoldDB" id="A0A6J3M2M7"/>
<feature type="region of interest" description="Disordered" evidence="7">
    <location>
        <begin position="609"/>
        <end position="652"/>
    </location>
</feature>
<dbReference type="GO" id="GO:0004435">
    <property type="term" value="F:phosphatidylinositol-4,5-bisphosphate phospholipase C activity"/>
    <property type="evidence" value="ECO:0007669"/>
    <property type="project" value="UniProtKB-EC"/>
</dbReference>
<keyword evidence="5" id="KW-0807">Transducer</keyword>
<evidence type="ECO:0000256" key="7">
    <source>
        <dbReference type="SAM" id="MobiDB-lite"/>
    </source>
</evidence>
<evidence type="ECO:0000256" key="3">
    <source>
        <dbReference type="ARBA" id="ARBA00022963"/>
    </source>
</evidence>
<evidence type="ECO:0000256" key="5">
    <source>
        <dbReference type="ARBA" id="ARBA00023224"/>
    </source>
</evidence>
<dbReference type="SUPFAM" id="SSF49562">
    <property type="entry name" value="C2 domain (Calcium/lipid-binding domain, CaLB)"/>
    <property type="match status" value="1"/>
</dbReference>
<name>A0A6J3M2M7_9PEZI</name>
<dbReference type="SMART" id="SM00149">
    <property type="entry name" value="PLCYc"/>
    <property type="match status" value="1"/>
</dbReference>
<evidence type="ECO:0000313" key="10">
    <source>
        <dbReference type="RefSeq" id="XP_033458208.1"/>
    </source>
</evidence>
<dbReference type="CDD" id="cd08598">
    <property type="entry name" value="PI-PLC1c_yeast"/>
    <property type="match status" value="1"/>
</dbReference>
<dbReference type="Gene3D" id="2.60.40.150">
    <property type="entry name" value="C2 domain"/>
    <property type="match status" value="1"/>
</dbReference>
<dbReference type="GO" id="GO:0051209">
    <property type="term" value="P:release of sequestered calcium ion into cytosol"/>
    <property type="evidence" value="ECO:0007669"/>
    <property type="project" value="TreeGrafter"/>
</dbReference>
<sequence>ISTTKNPGLIRRLSRGASNKLRRRGSTTRSMRMHDQSAGPVLMRKRSDSIDGSDGGQDVSDLELDVSTDQPAGDALGAPLISTMSRDPQNPMASAADLPSNRSGSVRSVFEGGIAPASSAVLENGTWVTKITKRNRKRVKLWLDPNFARVCWHSTKASKSFLIDDVREYRVGAQSRNARDDVVVAPDQENLWITIVYDTHERSQGRSIKTMHVIMPDDFLLKLWTDALDTVSRQRIQIMSALSSSTERHEQGMALAWRQAMTRQGQNRETGFTYEDARWVCRKLEINCTENTVQTHFKSIVGDLNATMDFEMYRKFIQSFRERKEIYHIHGKFGFGSGIKPDVELFLDFLANEQKIDVAKDRPQWEGIFERFAKPSTSRSCACESHRGQDRNSMTLSVQGLQNFIASQYNGPLVPKINDPTLDRPLNEYYISSSHNTYLLGRQLRGTSSVEGYIATLVKGCRCIEIDCWDGENGRPMVTHGRTMTTRIPFEDCVSVVARYAFNSSPYPLIISLEVHCNAEQQLVMVELMKKYFKDMMVMEPLISNAVSLPSPSELKHKILIKVKASSSDNTDLTLLTDSVISGRSRARSLTSGLTRASSLSDAHVAAPSSIVSSPTATSPSDYQSSHTTRESSIASVPIVTPASSAEDSDEIPMRLDKTQQRNKKTSRIVPELGKLGVYVQGYKFLGFQDPSARTYNHIYSLAETTFKNLCARKTDNKALLEKHNVRHLMRVYPSNLNVDSSNFDPLQSWRRGVQMAALNWQYYDVHQQVNEAMFAAGPDRSGYVLKPEELRHAKSSPTESASGLKEKKGRKIVRFTVDLLAAQRLPRPRTQNQDAPMNTYIELEVYCPEDRPGGNASNENNNDFPLHDEAPYSRTSLCQRSRTIEGNGFDPQYNSKIEMRVETKWPSLVFVRWTVWNVQEGKSATLLATYTAKLASLLQGYRLLPLFNPRGEQYRDAKLMVKISKKAPV</sequence>
<dbReference type="PANTHER" id="PTHR10336">
    <property type="entry name" value="PHOSPHOINOSITIDE-SPECIFIC PHOSPHOLIPASE C FAMILY PROTEIN"/>
    <property type="match status" value="1"/>
</dbReference>
<reference evidence="10" key="1">
    <citation type="submission" date="2020-01" db="EMBL/GenBank/DDBJ databases">
        <authorList>
            <consortium name="DOE Joint Genome Institute"/>
            <person name="Haridas S."/>
            <person name="Albert R."/>
            <person name="Binder M."/>
            <person name="Bloem J."/>
            <person name="Labutti K."/>
            <person name="Salamov A."/>
            <person name="Andreopoulos B."/>
            <person name="Baker S.E."/>
            <person name="Barry K."/>
            <person name="Bills G."/>
            <person name="Bluhm B.H."/>
            <person name="Cannon C."/>
            <person name="Castanera R."/>
            <person name="Culley D.E."/>
            <person name="Daum C."/>
            <person name="Ezra D."/>
            <person name="Gonzalez J.B."/>
            <person name="Henrissat B."/>
            <person name="Kuo A."/>
            <person name="Liang C."/>
            <person name="Lipzen A."/>
            <person name="Lutzoni F."/>
            <person name="Magnuson J."/>
            <person name="Mondo S."/>
            <person name="Nolan M."/>
            <person name="Ohm R."/>
            <person name="Pangilinan J."/>
            <person name="Park H.-J."/>
            <person name="Ramirez L."/>
            <person name="Alfaro M."/>
            <person name="Sun H."/>
            <person name="Tritt A."/>
            <person name="Yoshinaga Y."/>
            <person name="Zwiers L.-H."/>
            <person name="Turgeon B.G."/>
            <person name="Goodwin S.B."/>
            <person name="Spatafora J.W."/>
            <person name="Crous P.W."/>
            <person name="Grigoriev I.V."/>
        </authorList>
    </citation>
    <scope>NUCLEOTIDE SEQUENCE</scope>
    <source>
        <strain evidence="10">CBS 342.82</strain>
    </source>
</reference>
<feature type="region of interest" description="Disordered" evidence="7">
    <location>
        <begin position="1"/>
        <end position="61"/>
    </location>
</feature>
<dbReference type="InterPro" id="IPR000008">
    <property type="entry name" value="C2_dom"/>
</dbReference>
<reference evidence="10" key="2">
    <citation type="submission" date="2020-04" db="EMBL/GenBank/DDBJ databases">
        <authorList>
            <consortium name="NCBI Genome Project"/>
        </authorList>
    </citation>
    <scope>NUCLEOTIDE SEQUENCE</scope>
    <source>
        <strain evidence="10">CBS 342.82</strain>
    </source>
</reference>
<dbReference type="InterPro" id="IPR011993">
    <property type="entry name" value="PH-like_dom_sf"/>
</dbReference>
<comment type="catalytic activity">
    <reaction evidence="6">
        <text>a 1,2-diacyl-sn-glycero-3-phospho-(1D-myo-inositol-4,5-bisphosphate) + H2O = 1D-myo-inositol 1,4,5-trisphosphate + a 1,2-diacyl-sn-glycerol + H(+)</text>
        <dbReference type="Rhea" id="RHEA:33179"/>
        <dbReference type="ChEBI" id="CHEBI:15377"/>
        <dbReference type="ChEBI" id="CHEBI:15378"/>
        <dbReference type="ChEBI" id="CHEBI:17815"/>
        <dbReference type="ChEBI" id="CHEBI:58456"/>
        <dbReference type="ChEBI" id="CHEBI:203600"/>
        <dbReference type="EC" id="3.1.4.11"/>
    </reaction>
</comment>
<dbReference type="InterPro" id="IPR037755">
    <property type="entry name" value="Plc1_PH"/>
</dbReference>
<reference evidence="10" key="3">
    <citation type="submission" date="2025-08" db="UniProtKB">
        <authorList>
            <consortium name="RefSeq"/>
        </authorList>
    </citation>
    <scope>IDENTIFICATION</scope>
    <source>
        <strain evidence="10">CBS 342.82</strain>
    </source>
</reference>
<keyword evidence="3 6" id="KW-0442">Lipid degradation</keyword>
<dbReference type="SMART" id="SM00148">
    <property type="entry name" value="PLCXc"/>
    <property type="match status" value="1"/>
</dbReference>
<dbReference type="InterPro" id="IPR035892">
    <property type="entry name" value="C2_domain_sf"/>
</dbReference>
<dbReference type="SUPFAM" id="SSF47473">
    <property type="entry name" value="EF-hand"/>
    <property type="match status" value="1"/>
</dbReference>
<dbReference type="PROSITE" id="PS50007">
    <property type="entry name" value="PIPLC_X_DOMAIN"/>
    <property type="match status" value="1"/>
</dbReference>
<dbReference type="PROSITE" id="PS50008">
    <property type="entry name" value="PIPLC_Y_DOMAIN"/>
    <property type="match status" value="1"/>
</dbReference>
<dbReference type="InterPro" id="IPR001192">
    <property type="entry name" value="PI-PLC_fam"/>
</dbReference>
<keyword evidence="2 6" id="KW-0378">Hydrolase</keyword>
<dbReference type="Gene3D" id="3.20.20.190">
    <property type="entry name" value="Phosphatidylinositol (PI) phosphodiesterase"/>
    <property type="match status" value="2"/>
</dbReference>
<dbReference type="SMART" id="SM00239">
    <property type="entry name" value="C2"/>
    <property type="match status" value="1"/>
</dbReference>
<dbReference type="Pfam" id="PF00388">
    <property type="entry name" value="PI-PLC-X"/>
    <property type="match status" value="1"/>
</dbReference>
<feature type="non-terminal residue" evidence="10">
    <location>
        <position position="1"/>
    </location>
</feature>
<evidence type="ECO:0000313" key="9">
    <source>
        <dbReference type="Proteomes" id="UP000504637"/>
    </source>
</evidence>
<dbReference type="CDD" id="cd00275">
    <property type="entry name" value="C2_PLC_like"/>
    <property type="match status" value="1"/>
</dbReference>
<dbReference type="PANTHER" id="PTHR10336:SF36">
    <property type="entry name" value="1-PHOSPHATIDYLINOSITOL 4,5-BISPHOSPHATE PHOSPHODIESTERASE BETA-4"/>
    <property type="match status" value="1"/>
</dbReference>
<evidence type="ECO:0000256" key="6">
    <source>
        <dbReference type="RuleBase" id="RU361133"/>
    </source>
</evidence>
<dbReference type="Gene3D" id="2.30.29.30">
    <property type="entry name" value="Pleckstrin-homology domain (PH domain)/Phosphotyrosine-binding domain (PTB)"/>
    <property type="match status" value="1"/>
</dbReference>
<dbReference type="Proteomes" id="UP000504637">
    <property type="component" value="Unplaced"/>
</dbReference>
<dbReference type="InterPro" id="IPR001711">
    <property type="entry name" value="PLipase_C_Pinositol-sp_Y"/>
</dbReference>
<dbReference type="GO" id="GO:0016042">
    <property type="term" value="P:lipid catabolic process"/>
    <property type="evidence" value="ECO:0007669"/>
    <property type="project" value="UniProtKB-KW"/>
</dbReference>
<evidence type="ECO:0000256" key="4">
    <source>
        <dbReference type="ARBA" id="ARBA00023098"/>
    </source>
</evidence>
<dbReference type="CDD" id="cd13360">
    <property type="entry name" value="PH_PLC_fungal"/>
    <property type="match status" value="1"/>
</dbReference>
<proteinExistence type="predicted"/>
<evidence type="ECO:0000259" key="8">
    <source>
        <dbReference type="PROSITE" id="PS50008"/>
    </source>
</evidence>